<dbReference type="InterPro" id="IPR036280">
    <property type="entry name" value="Multihaem_cyt_sf"/>
</dbReference>
<keyword evidence="2" id="KW-0812">Transmembrane</keyword>
<dbReference type="Gene3D" id="1.10.780.10">
    <property type="entry name" value="Hydroxylamine Oxidoreductase, Chain A, domain 1"/>
    <property type="match status" value="1"/>
</dbReference>
<dbReference type="Gene3D" id="1.20.850.10">
    <property type="entry name" value="Hydroxylamine Oxidoreductase, Chain A, domain 2"/>
    <property type="match status" value="1"/>
</dbReference>
<protein>
    <submittedName>
        <fullName evidence="3">Hydroxylamine oxidoreductase-like protein</fullName>
    </submittedName>
</protein>
<dbReference type="InterPro" id="IPR051829">
    <property type="entry name" value="Multiheme_Cytochr_ET"/>
</dbReference>
<keyword evidence="2" id="KW-1133">Transmembrane helix</keyword>
<dbReference type="Pfam" id="PF13447">
    <property type="entry name" value="Multi-haem_cyto"/>
    <property type="match status" value="1"/>
</dbReference>
<keyword evidence="1" id="KW-0732">Signal</keyword>
<dbReference type="SUPFAM" id="SSF48695">
    <property type="entry name" value="Multiheme cytochromes"/>
    <property type="match status" value="1"/>
</dbReference>
<dbReference type="GO" id="GO:0016491">
    <property type="term" value="F:oxidoreductase activity"/>
    <property type="evidence" value="ECO:0007669"/>
    <property type="project" value="TreeGrafter"/>
</dbReference>
<sequence length="469" mass="52207">MERYWVPVPDIYMPVSAKGDTMPLKYVTIVVILTGLALLAGCATQKETTNIPQKTIIPPPEEAATPIPGKTEAVVSITKKERGITEESLKCITCHEERRVTHGWVADWEGSKHARKGVGCEVCHVGSVTELATTETAELEYLGTQGSTCEDKKVRRHVTASMCGKCHKKEHQEFMRSRHSISWDRMLECGNLLSIPKDLRSEKCAQCHNIQFKCDSCHTRHTFNTLEAKTPEACRTCHMGPDNPHYEMYISSKHGSVYTASQAGILKESRTIASLRSPVCVTCHMPQGTHDLSFGLTYGPVAGSGLPYIDRNGAAIDEVEFAKKRTDMLSVCTICHSLSFAKKTLLDADDTYKNIETVIKDARDIVTGLERENLLSPPIGKTMNTLLPGHAFVQEALPSYTNKPRIERLFIQLTQGAAVAWKGAYHGNPGHTHLCGWAKLQEDLSGMKEEVTKIREEAEFQRKMKIKLR</sequence>
<feature type="transmembrane region" description="Helical" evidence="2">
    <location>
        <begin position="26"/>
        <end position="44"/>
    </location>
</feature>
<organism evidence="3 4">
    <name type="scientific">Candidatus Brocadia fulgida</name>
    <dbReference type="NCBI Taxonomy" id="380242"/>
    <lineage>
        <taxon>Bacteria</taxon>
        <taxon>Pseudomonadati</taxon>
        <taxon>Planctomycetota</taxon>
        <taxon>Candidatus Brocadiia</taxon>
        <taxon>Candidatus Brocadiales</taxon>
        <taxon>Candidatus Brocadiaceae</taxon>
        <taxon>Candidatus Brocadia</taxon>
    </lineage>
</organism>
<name>A0A0M2UQE5_9BACT</name>
<accession>A0A0M2UQE5</accession>
<keyword evidence="4" id="KW-1185">Reference proteome</keyword>
<comment type="caution">
    <text evidence="3">The sequence shown here is derived from an EMBL/GenBank/DDBJ whole genome shotgun (WGS) entry which is preliminary data.</text>
</comment>
<gene>
    <name evidence="3" type="primary">hao_9</name>
    <name evidence="3" type="ORF">BROFUL_02975</name>
</gene>
<dbReference type="EMBL" id="LAQJ01000281">
    <property type="protein sequence ID" value="KKO18318.1"/>
    <property type="molecule type" value="Genomic_DNA"/>
</dbReference>
<dbReference type="AlphaFoldDB" id="A0A0M2UQE5"/>
<reference evidence="3 4" key="1">
    <citation type="journal article" date="2013" name="BMC Microbiol.">
        <title>Identification of the type II cytochrome c maturation pathway in anammox bacteria by comparative genomics.</title>
        <authorList>
            <person name="Ferousi C."/>
            <person name="Speth D.R."/>
            <person name="Reimann J."/>
            <person name="Op den Camp H.J."/>
            <person name="Allen J.W."/>
            <person name="Keltjens J.T."/>
            <person name="Jetten M.S."/>
        </authorList>
    </citation>
    <scope>NUCLEOTIDE SEQUENCE [LARGE SCALE GENOMIC DNA]</scope>
    <source>
        <strain evidence="3">RU1</strain>
    </source>
</reference>
<evidence type="ECO:0000256" key="1">
    <source>
        <dbReference type="ARBA" id="ARBA00022729"/>
    </source>
</evidence>
<keyword evidence="2" id="KW-0472">Membrane</keyword>
<evidence type="ECO:0000256" key="2">
    <source>
        <dbReference type="SAM" id="Phobius"/>
    </source>
</evidence>
<dbReference type="PANTHER" id="PTHR35038:SF6">
    <property type="entry name" value="SURFACE LOCALIZED DECAHEME CYTOCHROME C LIPOPROTEIN"/>
    <property type="match status" value="1"/>
</dbReference>
<proteinExistence type="predicted"/>
<dbReference type="PANTHER" id="PTHR35038">
    <property type="entry name" value="DISSIMILATORY SULFITE REDUCTASE SIRA"/>
    <property type="match status" value="1"/>
</dbReference>
<dbReference type="Proteomes" id="UP000034954">
    <property type="component" value="Unassembled WGS sequence"/>
</dbReference>
<evidence type="ECO:0000313" key="4">
    <source>
        <dbReference type="Proteomes" id="UP000034954"/>
    </source>
</evidence>
<evidence type="ECO:0000313" key="3">
    <source>
        <dbReference type="EMBL" id="KKO18318.1"/>
    </source>
</evidence>